<dbReference type="EMBL" id="UGQF01000001">
    <property type="protein sequence ID" value="STZ03932.1"/>
    <property type="molecule type" value="Genomic_DNA"/>
</dbReference>
<dbReference type="InterPro" id="IPR036388">
    <property type="entry name" value="WH-like_DNA-bd_sf"/>
</dbReference>
<dbReference type="InterPro" id="IPR000944">
    <property type="entry name" value="Tscrpt_reg_Rrf2"/>
</dbReference>
<proteinExistence type="predicted"/>
<dbReference type="PANTHER" id="PTHR33221">
    <property type="entry name" value="WINGED HELIX-TURN-HELIX TRANSCRIPTIONAL REGULATOR, RRF2 FAMILY"/>
    <property type="match status" value="1"/>
</dbReference>
<reference evidence="2 4" key="1">
    <citation type="submission" date="2017-03" db="EMBL/GenBank/DDBJ databases">
        <title>Draft genome sequence of Moraxella equi CCUG 4950T type strain.</title>
        <authorList>
            <person name="Salva-Serra F."/>
            <person name="Engstrom-Jakobsson H."/>
            <person name="Thorell K."/>
            <person name="Jaen-Luchoro D."/>
            <person name="Gonzales-Siles L."/>
            <person name="Karlsson R."/>
            <person name="Yazdan S."/>
            <person name="Boulund F."/>
            <person name="Johnning A."/>
            <person name="Engstrand L."/>
            <person name="Kristiansson E."/>
            <person name="Moore E."/>
        </authorList>
    </citation>
    <scope>NUCLEOTIDE SEQUENCE [LARGE SCALE GENOMIC DNA]</scope>
    <source>
        <strain evidence="2 4">CCUG 4950</strain>
    </source>
</reference>
<evidence type="ECO:0000256" key="1">
    <source>
        <dbReference type="ARBA" id="ARBA00023125"/>
    </source>
</evidence>
<name>A0A378QU29_9GAMM</name>
<dbReference type="InterPro" id="IPR036390">
    <property type="entry name" value="WH_DNA-bd_sf"/>
</dbReference>
<gene>
    <name evidence="3" type="primary">nsrR</name>
    <name evidence="2" type="ORF">B5J93_02670</name>
    <name evidence="3" type="ORF">NCTC11012_02192</name>
</gene>
<dbReference type="SUPFAM" id="SSF46785">
    <property type="entry name" value="Winged helix' DNA-binding domain"/>
    <property type="match status" value="1"/>
</dbReference>
<dbReference type="Proteomes" id="UP000254618">
    <property type="component" value="Unassembled WGS sequence"/>
</dbReference>
<keyword evidence="1" id="KW-0238">DNA-binding</keyword>
<evidence type="ECO:0000313" key="4">
    <source>
        <dbReference type="Proteomes" id="UP000190777"/>
    </source>
</evidence>
<dbReference type="EMBL" id="MXAP01000025">
    <property type="protein sequence ID" value="OPH39727.1"/>
    <property type="molecule type" value="Genomic_DNA"/>
</dbReference>
<evidence type="ECO:0000313" key="2">
    <source>
        <dbReference type="EMBL" id="OPH39727.1"/>
    </source>
</evidence>
<accession>A0A378QU29</accession>
<keyword evidence="4" id="KW-1185">Reference proteome</keyword>
<dbReference type="Pfam" id="PF02082">
    <property type="entry name" value="Rrf2"/>
    <property type="match status" value="1"/>
</dbReference>
<protein>
    <submittedName>
        <fullName evidence="3">HTH-type transcriptional repressor NsrR</fullName>
    </submittedName>
    <submittedName>
        <fullName evidence="2">Rrf2 family transcriptional regulator</fullName>
    </submittedName>
</protein>
<reference evidence="3 5" key="2">
    <citation type="submission" date="2018-06" db="EMBL/GenBank/DDBJ databases">
        <authorList>
            <consortium name="Pathogen Informatics"/>
            <person name="Doyle S."/>
        </authorList>
    </citation>
    <scope>NUCLEOTIDE SEQUENCE [LARGE SCALE GENOMIC DNA]</scope>
    <source>
        <strain evidence="3 5">NCTC11012</strain>
    </source>
</reference>
<dbReference type="PROSITE" id="PS01332">
    <property type="entry name" value="HTH_RRF2_1"/>
    <property type="match status" value="1"/>
</dbReference>
<dbReference type="Gene3D" id="1.10.10.10">
    <property type="entry name" value="Winged helix-like DNA-binding domain superfamily/Winged helix DNA-binding domain"/>
    <property type="match status" value="1"/>
</dbReference>
<dbReference type="AlphaFoldDB" id="A0A378QU29"/>
<dbReference type="InterPro" id="IPR030489">
    <property type="entry name" value="TR_Rrf2-type_CS"/>
</dbReference>
<dbReference type="PANTHER" id="PTHR33221:SF4">
    <property type="entry name" value="HTH-TYPE TRANSCRIPTIONAL REPRESSOR NSRR"/>
    <property type="match status" value="1"/>
</dbReference>
<dbReference type="Proteomes" id="UP000190777">
    <property type="component" value="Unassembled WGS sequence"/>
</dbReference>
<evidence type="ECO:0000313" key="3">
    <source>
        <dbReference type="EMBL" id="STZ03932.1"/>
    </source>
</evidence>
<organism evidence="3 5">
    <name type="scientific">Moraxella equi</name>
    <dbReference type="NCBI Taxonomy" id="60442"/>
    <lineage>
        <taxon>Bacteria</taxon>
        <taxon>Pseudomonadati</taxon>
        <taxon>Pseudomonadota</taxon>
        <taxon>Gammaproteobacteria</taxon>
        <taxon>Moraxellales</taxon>
        <taxon>Moraxellaceae</taxon>
        <taxon>Moraxella</taxon>
    </lineage>
</organism>
<dbReference type="NCBIfam" id="TIGR00738">
    <property type="entry name" value="rrf2_super"/>
    <property type="match status" value="1"/>
</dbReference>
<sequence length="164" mass="17876">MKLTNYSDYALRSLIYLAVTPKDGELANIDDIAQAYDISKSHLTKIIHQLGKLGYIESVRGKGGGIRLAKDPSEINIGRLIRHTESDFGILECLDDNSKNTDGKISLVNIGDNANSCVISPACRLKGVFYKAMLAFVAVLDGYTLADVLVNDKELLTLLDKNTG</sequence>
<dbReference type="RefSeq" id="WP_079324375.1">
    <property type="nucleotide sequence ID" value="NZ_MXAP01000025.1"/>
</dbReference>
<evidence type="ECO:0000313" key="5">
    <source>
        <dbReference type="Proteomes" id="UP000254618"/>
    </source>
</evidence>
<dbReference type="GO" id="GO:0003677">
    <property type="term" value="F:DNA binding"/>
    <property type="evidence" value="ECO:0007669"/>
    <property type="project" value="UniProtKB-KW"/>
</dbReference>
<dbReference type="GO" id="GO:0003700">
    <property type="term" value="F:DNA-binding transcription factor activity"/>
    <property type="evidence" value="ECO:0007669"/>
    <property type="project" value="TreeGrafter"/>
</dbReference>
<dbReference type="PROSITE" id="PS51197">
    <property type="entry name" value="HTH_RRF2_2"/>
    <property type="match status" value="1"/>
</dbReference>
<dbReference type="GO" id="GO:0005829">
    <property type="term" value="C:cytosol"/>
    <property type="evidence" value="ECO:0007669"/>
    <property type="project" value="TreeGrafter"/>
</dbReference>